<evidence type="ECO:0008006" key="4">
    <source>
        <dbReference type="Google" id="ProtNLM"/>
    </source>
</evidence>
<dbReference type="RefSeq" id="WP_019951893.1">
    <property type="nucleotide sequence ID" value="NZ_JBHLVX010000035.1"/>
</dbReference>
<proteinExistence type="predicted"/>
<name>A0ABV6G371_9GAMM</name>
<feature type="compositionally biased region" description="Basic residues" evidence="1">
    <location>
        <begin position="100"/>
        <end position="117"/>
    </location>
</feature>
<keyword evidence="3" id="KW-1185">Reference proteome</keyword>
<evidence type="ECO:0000313" key="3">
    <source>
        <dbReference type="Proteomes" id="UP001589814"/>
    </source>
</evidence>
<comment type="caution">
    <text evidence="2">The sequence shown here is derived from an EMBL/GenBank/DDBJ whole genome shotgun (WGS) entry which is preliminary data.</text>
</comment>
<dbReference type="PANTHER" id="PTHR37529">
    <property type="entry name" value="TRANSPOSASE INSG FOR INSERTION SEQUENCE ELEMENT IS4-RELATED"/>
    <property type="match status" value="1"/>
</dbReference>
<gene>
    <name evidence="2" type="ORF">ACFFHW_08935</name>
</gene>
<accession>A0ABV6G371</accession>
<organism evidence="2 3">
    <name type="scientific">Kushneria aurantia</name>
    <dbReference type="NCBI Taxonomy" id="504092"/>
    <lineage>
        <taxon>Bacteria</taxon>
        <taxon>Pseudomonadati</taxon>
        <taxon>Pseudomonadota</taxon>
        <taxon>Gammaproteobacteria</taxon>
        <taxon>Oceanospirillales</taxon>
        <taxon>Halomonadaceae</taxon>
        <taxon>Kushneria</taxon>
    </lineage>
</organism>
<dbReference type="PANTHER" id="PTHR37529:SF1">
    <property type="entry name" value="TRANSPOSASE INSG FOR INSERTION SEQUENCE ELEMENT IS4-RELATED"/>
    <property type="match status" value="1"/>
</dbReference>
<dbReference type="EMBL" id="JBHLVX010000035">
    <property type="protein sequence ID" value="MFC0268103.1"/>
    <property type="molecule type" value="Genomic_DNA"/>
</dbReference>
<dbReference type="Proteomes" id="UP001589814">
    <property type="component" value="Unassembled WGS sequence"/>
</dbReference>
<feature type="region of interest" description="Disordered" evidence="1">
    <location>
        <begin position="92"/>
        <end position="117"/>
    </location>
</feature>
<protein>
    <recommendedName>
        <fullName evidence="4">Transposase</fullName>
    </recommendedName>
</protein>
<evidence type="ECO:0000256" key="1">
    <source>
        <dbReference type="SAM" id="MobiDB-lite"/>
    </source>
</evidence>
<evidence type="ECO:0000313" key="2">
    <source>
        <dbReference type="EMBL" id="MFC0268103.1"/>
    </source>
</evidence>
<reference evidence="2 3" key="1">
    <citation type="submission" date="2024-09" db="EMBL/GenBank/DDBJ databases">
        <authorList>
            <person name="Sun Q."/>
            <person name="Mori K."/>
        </authorList>
    </citation>
    <scope>NUCLEOTIDE SEQUENCE [LARGE SCALE GENOMIC DNA]</scope>
    <source>
        <strain evidence="2 3">CCM 7415</strain>
    </source>
</reference>
<sequence>MKQSLLGNRLILRSRTPEMVCQKLWAPILIRFQMARMAYSLEAVHPNQLSFHQAACWIIKELTILPWVAPGRVPGVIQSMMDMAPSFVLPERRERSYSRSVRRRPQKYPTRKKASQR</sequence>